<evidence type="ECO:0000313" key="2">
    <source>
        <dbReference type="Proteomes" id="UP000197596"/>
    </source>
</evidence>
<gene>
    <name evidence="1" type="ORF">CEJ42_04205</name>
</gene>
<accession>A0A246WY28</accession>
<evidence type="ECO:0000313" key="1">
    <source>
        <dbReference type="EMBL" id="OWY31256.1"/>
    </source>
</evidence>
<comment type="caution">
    <text evidence="1">The sequence shown here is derived from an EMBL/GenBank/DDBJ whole genome shotgun (WGS) entry which is preliminary data.</text>
</comment>
<dbReference type="Proteomes" id="UP000197596">
    <property type="component" value="Unassembled WGS sequence"/>
</dbReference>
<dbReference type="AlphaFoldDB" id="A0A246WY28"/>
<name>A0A246WY28_9BURK</name>
<dbReference type="EMBL" id="NJGU01000001">
    <property type="protein sequence ID" value="OWY31256.1"/>
    <property type="molecule type" value="Genomic_DNA"/>
</dbReference>
<sequence length="91" mass="10176">MKHALDLISQYTEEMRGLALKAEDGTNIDDATRELMRHATEQLRNARDGSDPIESTRGLRARLKTISETAADTQIRFRVAIDHAVALLDEA</sequence>
<dbReference type="RefSeq" id="WP_088750097.1">
    <property type="nucleotide sequence ID" value="NZ_NJGU01000001.1"/>
</dbReference>
<protein>
    <submittedName>
        <fullName evidence="1">Uncharacterized protein</fullName>
    </submittedName>
</protein>
<organism evidence="1 2">
    <name type="scientific">Herbaspirillum robiniae</name>
    <dbReference type="NCBI Taxonomy" id="2014887"/>
    <lineage>
        <taxon>Bacteria</taxon>
        <taxon>Pseudomonadati</taxon>
        <taxon>Pseudomonadota</taxon>
        <taxon>Betaproteobacteria</taxon>
        <taxon>Burkholderiales</taxon>
        <taxon>Oxalobacteraceae</taxon>
        <taxon>Herbaspirillum</taxon>
    </lineage>
</organism>
<reference evidence="1 2" key="1">
    <citation type="submission" date="2017-06" db="EMBL/GenBank/DDBJ databases">
        <title>Herbaspirillum phytohormonus sp. nov., isolated from the root nodule of Robinia pseudoacacia in lead-zinc mine.</title>
        <authorList>
            <person name="Fan M."/>
            <person name="Lin Y."/>
        </authorList>
    </citation>
    <scope>NUCLEOTIDE SEQUENCE [LARGE SCALE GENOMIC DNA]</scope>
    <source>
        <strain evidence="1 2">HZ10</strain>
    </source>
</reference>
<proteinExistence type="predicted"/>